<keyword evidence="1" id="KW-0341">Growth regulation</keyword>
<organism evidence="4 5">
    <name type="scientific">Arachis duranensis</name>
    <name type="common">Wild peanut</name>
    <dbReference type="NCBI Taxonomy" id="130453"/>
    <lineage>
        <taxon>Eukaryota</taxon>
        <taxon>Viridiplantae</taxon>
        <taxon>Streptophyta</taxon>
        <taxon>Embryophyta</taxon>
        <taxon>Tracheophyta</taxon>
        <taxon>Spermatophyta</taxon>
        <taxon>Magnoliopsida</taxon>
        <taxon>eudicotyledons</taxon>
        <taxon>Gunneridae</taxon>
        <taxon>Pentapetalae</taxon>
        <taxon>rosids</taxon>
        <taxon>fabids</taxon>
        <taxon>Fabales</taxon>
        <taxon>Fabaceae</taxon>
        <taxon>Papilionoideae</taxon>
        <taxon>50 kb inversion clade</taxon>
        <taxon>dalbergioids sensu lato</taxon>
        <taxon>Dalbergieae</taxon>
        <taxon>Pterocarpus clade</taxon>
        <taxon>Arachis</taxon>
    </lineage>
</organism>
<reference evidence="4" key="1">
    <citation type="journal article" date="2016" name="Nat. Genet.">
        <title>The genome sequences of Arachis duranensis and Arachis ipaensis, the diploid ancestors of cultivated peanut.</title>
        <authorList>
            <person name="Bertioli D.J."/>
            <person name="Cannon S.B."/>
            <person name="Froenicke L."/>
            <person name="Huang G."/>
            <person name="Farmer A.D."/>
            <person name="Cannon E.K."/>
            <person name="Liu X."/>
            <person name="Gao D."/>
            <person name="Clevenger J."/>
            <person name="Dash S."/>
            <person name="Ren L."/>
            <person name="Moretzsohn M.C."/>
            <person name="Shirasawa K."/>
            <person name="Huang W."/>
            <person name="Vidigal B."/>
            <person name="Abernathy B."/>
            <person name="Chu Y."/>
            <person name="Niederhuth C.E."/>
            <person name="Umale P."/>
            <person name="Araujo A.C."/>
            <person name="Kozik A."/>
            <person name="Kim K.D."/>
            <person name="Burow M.D."/>
            <person name="Varshney R.K."/>
            <person name="Wang X."/>
            <person name="Zhang X."/>
            <person name="Barkley N."/>
            <person name="Guimaraes P.M."/>
            <person name="Isobe S."/>
            <person name="Guo B."/>
            <person name="Liao B."/>
            <person name="Stalker H.T."/>
            <person name="Schmitz R.J."/>
            <person name="Scheffler B.E."/>
            <person name="Leal-Bertioli S.C."/>
            <person name="Xun X."/>
            <person name="Jackson S.A."/>
            <person name="Michelmore R."/>
            <person name="Ozias-Akins P."/>
        </authorList>
    </citation>
    <scope>NUCLEOTIDE SEQUENCE [LARGE SCALE GENOMIC DNA]</scope>
    <source>
        <strain evidence="4">cv. V14167</strain>
    </source>
</reference>
<evidence type="ECO:0000256" key="3">
    <source>
        <dbReference type="SAM" id="MobiDB-lite"/>
    </source>
</evidence>
<accession>A0A9C6TSE9</accession>
<dbReference type="GO" id="GO:0040008">
    <property type="term" value="P:regulation of growth"/>
    <property type="evidence" value="ECO:0007669"/>
    <property type="project" value="InterPro"/>
</dbReference>
<evidence type="ECO:0000313" key="4">
    <source>
        <dbReference type="Proteomes" id="UP000515211"/>
    </source>
</evidence>
<dbReference type="RefSeq" id="XP_052115647.1">
    <property type="nucleotide sequence ID" value="XM_052259687.1"/>
</dbReference>
<dbReference type="GO" id="GO:0009630">
    <property type="term" value="P:gravitropism"/>
    <property type="evidence" value="ECO:0007669"/>
    <property type="project" value="InterPro"/>
</dbReference>
<feature type="region of interest" description="Disordered" evidence="3">
    <location>
        <begin position="103"/>
        <end position="138"/>
    </location>
</feature>
<dbReference type="AlphaFoldDB" id="A0A9C6TSE9"/>
<feature type="compositionally biased region" description="Acidic residues" evidence="3">
    <location>
        <begin position="119"/>
        <end position="128"/>
    </location>
</feature>
<keyword evidence="4" id="KW-1185">Reference proteome</keyword>
<comment type="similarity">
    <text evidence="2">Belongs to the LAZY family.</text>
</comment>
<evidence type="ECO:0000256" key="1">
    <source>
        <dbReference type="ARBA" id="ARBA00022604"/>
    </source>
</evidence>
<dbReference type="PANTHER" id="PTHR34045">
    <property type="entry name" value="OS03G0406300 PROTEIN"/>
    <property type="match status" value="1"/>
</dbReference>
<feature type="compositionally biased region" description="Basic and acidic residues" evidence="3">
    <location>
        <begin position="58"/>
        <end position="71"/>
    </location>
</feature>
<dbReference type="InterPro" id="IPR044683">
    <property type="entry name" value="LAZY"/>
</dbReference>
<gene>
    <name evidence="5" type="primary">LOC107479328</name>
</gene>
<evidence type="ECO:0000313" key="5">
    <source>
        <dbReference type="RefSeq" id="XP_052115647.1"/>
    </source>
</evidence>
<evidence type="ECO:0000256" key="2">
    <source>
        <dbReference type="ARBA" id="ARBA00024198"/>
    </source>
</evidence>
<sequence length="265" mass="30393">MKILQWMQKRINGNNEKKKPSPISTTYYMRHYEPCKQEFGDWPQALLAIGTFGTNSDNQKEDSEKTNKGRALDPPCFQDCEDEFTLEEVGSLQNEFNKYFQVPEEPNSAAKPLSTENSSFEEEEEEEEGHYGDFHQSSSLMDAKGKDQCLDHSRKNGVAKKSLNFLLKKMLVCNSGFQPTPPFLKDPSLSTESRMEKILRAILNKKIYPQGTSSTMFIKKYLETKSMPQYYSDDDDNNDDEFAKAVVNGCKWVKTDAECKFSTMI</sequence>
<feature type="region of interest" description="Disordered" evidence="3">
    <location>
        <begin position="52"/>
        <end position="72"/>
    </location>
</feature>
<name>A0A9C6TSE9_ARADU</name>
<dbReference type="PANTHER" id="PTHR34045:SF11">
    <property type="entry name" value="PH DOMAIN-CONTAINING PROTEIN"/>
    <property type="match status" value="1"/>
</dbReference>
<proteinExistence type="inferred from homology"/>
<reference evidence="5" key="2">
    <citation type="submission" date="2025-08" db="UniProtKB">
        <authorList>
            <consortium name="RefSeq"/>
        </authorList>
    </citation>
    <scope>IDENTIFICATION</scope>
    <source>
        <tissue evidence="5">Whole plant</tissue>
    </source>
</reference>
<dbReference type="Proteomes" id="UP000515211">
    <property type="component" value="Chromosome 3"/>
</dbReference>
<protein>
    <submittedName>
        <fullName evidence="5">Protein DEEPER ROOTING 1-like isoform X1</fullName>
    </submittedName>
</protein>
<dbReference type="GeneID" id="107479328"/>